<reference evidence="1 2" key="1">
    <citation type="submission" date="2024-09" db="EMBL/GenBank/DDBJ databases">
        <authorList>
            <person name="Sun Q."/>
            <person name="Mori K."/>
        </authorList>
    </citation>
    <scope>NUCLEOTIDE SEQUENCE [LARGE SCALE GENOMIC DNA]</scope>
    <source>
        <strain evidence="1 2">TBRC 4938</strain>
    </source>
</reference>
<keyword evidence="2" id="KW-1185">Reference proteome</keyword>
<dbReference type="EMBL" id="JBHMAA010000003">
    <property type="protein sequence ID" value="MFB9947523.1"/>
    <property type="molecule type" value="Genomic_DNA"/>
</dbReference>
<name>A0ABV6AA78_9HYPH</name>
<sequence length="156" mass="17226">MTPTTETKAEHDRAAWMTLLAEAPVQELEAHWAEVVHPTFVWIRRPEHGSAMIRGRASGTGMQFNLGDVTVTRCTLQLGTGEIGVAYVMGRDKRHAALAALFDAMLQNEGESGDQATRTFIAALDRSRTRRRKAIVAETQSSKVDFTMLARGDVEL</sequence>
<dbReference type="RefSeq" id="WP_377255131.1">
    <property type="nucleotide sequence ID" value="NZ_JBHMAA010000003.1"/>
</dbReference>
<gene>
    <name evidence="1" type="primary">phnG</name>
    <name evidence="1" type="ORF">ACFFP0_01625</name>
</gene>
<dbReference type="GO" id="GO:0016829">
    <property type="term" value="F:lyase activity"/>
    <property type="evidence" value="ECO:0007669"/>
    <property type="project" value="UniProtKB-KW"/>
</dbReference>
<proteinExistence type="predicted"/>
<dbReference type="Pfam" id="PF06754">
    <property type="entry name" value="PhnG"/>
    <property type="match status" value="1"/>
</dbReference>
<dbReference type="Proteomes" id="UP001589692">
    <property type="component" value="Unassembled WGS sequence"/>
</dbReference>
<dbReference type="InterPro" id="IPR009609">
    <property type="entry name" value="Phosphonate_metab_PhnG"/>
</dbReference>
<protein>
    <submittedName>
        <fullName evidence="1">Phosphonate C-P lyase system protein PhnG</fullName>
    </submittedName>
</protein>
<accession>A0ABV6AA78</accession>
<evidence type="ECO:0000313" key="2">
    <source>
        <dbReference type="Proteomes" id="UP001589692"/>
    </source>
</evidence>
<keyword evidence="1" id="KW-0456">Lyase</keyword>
<evidence type="ECO:0000313" key="1">
    <source>
        <dbReference type="EMBL" id="MFB9947523.1"/>
    </source>
</evidence>
<organism evidence="1 2">
    <name type="scientific">Rhizobium puerariae</name>
    <dbReference type="NCBI Taxonomy" id="1585791"/>
    <lineage>
        <taxon>Bacteria</taxon>
        <taxon>Pseudomonadati</taxon>
        <taxon>Pseudomonadota</taxon>
        <taxon>Alphaproteobacteria</taxon>
        <taxon>Hyphomicrobiales</taxon>
        <taxon>Rhizobiaceae</taxon>
        <taxon>Rhizobium/Agrobacterium group</taxon>
        <taxon>Rhizobium</taxon>
    </lineage>
</organism>
<dbReference type="NCBIfam" id="TIGR03293">
    <property type="entry name" value="PhnG_redo"/>
    <property type="match status" value="1"/>
</dbReference>
<comment type="caution">
    <text evidence="1">The sequence shown here is derived from an EMBL/GenBank/DDBJ whole genome shotgun (WGS) entry which is preliminary data.</text>
</comment>